<keyword evidence="2" id="KW-1185">Reference proteome</keyword>
<sequence>MCGNKLTVSWYECNLQILYDSKTHAEILHRCPKQRGKGRFVTTPFKLFASAQTPSRLKLRVPQLIMQPTCIHHIAFIYMDVGITIARDGTAAAEYPPDTAMMPLLLSDQDTAQMLDTQSFDSLECAPCLYLLYCHGTRVPFDVSHPTAVPPP</sequence>
<proteinExistence type="predicted"/>
<comment type="caution">
    <text evidence="1">The sequence shown here is derived from an EMBL/GenBank/DDBJ whole genome shotgun (WGS) entry which is preliminary data.</text>
</comment>
<dbReference type="AlphaFoldDB" id="G9NZQ4"/>
<accession>G9NZQ4</accession>
<dbReference type="HOGENOM" id="CLU_1722622_0_0_1"/>
<protein>
    <submittedName>
        <fullName evidence="1">Uncharacterized protein</fullName>
    </submittedName>
</protein>
<dbReference type="EMBL" id="ABDG02000025">
    <property type="protein sequence ID" value="EHK43953.1"/>
    <property type="molecule type" value="Genomic_DNA"/>
</dbReference>
<gene>
    <name evidence="1" type="ORF">TRIATDRAFT_87037</name>
</gene>
<dbReference type="Proteomes" id="UP000005426">
    <property type="component" value="Unassembled WGS sequence"/>
</dbReference>
<organism evidence="1 2">
    <name type="scientific">Hypocrea atroviridis (strain ATCC 20476 / IMI 206040)</name>
    <name type="common">Trichoderma atroviride</name>
    <dbReference type="NCBI Taxonomy" id="452589"/>
    <lineage>
        <taxon>Eukaryota</taxon>
        <taxon>Fungi</taxon>
        <taxon>Dikarya</taxon>
        <taxon>Ascomycota</taxon>
        <taxon>Pezizomycotina</taxon>
        <taxon>Sordariomycetes</taxon>
        <taxon>Hypocreomycetidae</taxon>
        <taxon>Hypocreales</taxon>
        <taxon>Hypocreaceae</taxon>
        <taxon>Trichoderma</taxon>
    </lineage>
</organism>
<reference evidence="1 2" key="1">
    <citation type="journal article" date="2011" name="Genome Biol.">
        <title>Comparative genome sequence analysis underscores mycoparasitism as the ancestral life style of Trichoderma.</title>
        <authorList>
            <person name="Kubicek C.P."/>
            <person name="Herrera-Estrella A."/>
            <person name="Seidl-Seiboth V."/>
            <person name="Martinez D.A."/>
            <person name="Druzhinina I.S."/>
            <person name="Thon M."/>
            <person name="Zeilinger S."/>
            <person name="Casas-Flores S."/>
            <person name="Horwitz B.A."/>
            <person name="Mukherjee P.K."/>
            <person name="Mukherjee M."/>
            <person name="Kredics L."/>
            <person name="Alcaraz L.D."/>
            <person name="Aerts A."/>
            <person name="Antal Z."/>
            <person name="Atanasova L."/>
            <person name="Cervantes-Badillo M.G."/>
            <person name="Challacombe J."/>
            <person name="Chertkov O."/>
            <person name="McCluskey K."/>
            <person name="Coulpier F."/>
            <person name="Deshpande N."/>
            <person name="von Doehren H."/>
            <person name="Ebbole D.J."/>
            <person name="Esquivel-Naranjo E.U."/>
            <person name="Fekete E."/>
            <person name="Flipphi M."/>
            <person name="Glaser F."/>
            <person name="Gomez-Rodriguez E.Y."/>
            <person name="Gruber S."/>
            <person name="Han C."/>
            <person name="Henrissat B."/>
            <person name="Hermosa R."/>
            <person name="Hernandez-Onate M."/>
            <person name="Karaffa L."/>
            <person name="Kosti I."/>
            <person name="Le Crom S."/>
            <person name="Lindquist E."/>
            <person name="Lucas S."/>
            <person name="Luebeck M."/>
            <person name="Luebeck P.S."/>
            <person name="Margeot A."/>
            <person name="Metz B."/>
            <person name="Misra M."/>
            <person name="Nevalainen H."/>
            <person name="Omann M."/>
            <person name="Packer N."/>
            <person name="Perrone G."/>
            <person name="Uresti-Rivera E.E."/>
            <person name="Salamov A."/>
            <person name="Schmoll M."/>
            <person name="Seiboth B."/>
            <person name="Shapiro H."/>
            <person name="Sukno S."/>
            <person name="Tamayo-Ramos J.A."/>
            <person name="Tisch D."/>
            <person name="Wiest A."/>
            <person name="Wilkinson H.H."/>
            <person name="Zhang M."/>
            <person name="Coutinho P.M."/>
            <person name="Kenerley C.M."/>
            <person name="Monte E."/>
            <person name="Baker S.E."/>
            <person name="Grigoriev I.V."/>
        </authorList>
    </citation>
    <scope>NUCLEOTIDE SEQUENCE [LARGE SCALE GENOMIC DNA]</scope>
    <source>
        <strain evidence="2">ATCC 20476 / IMI 206040</strain>
    </source>
</reference>
<evidence type="ECO:0000313" key="1">
    <source>
        <dbReference type="EMBL" id="EHK43953.1"/>
    </source>
</evidence>
<dbReference type="OrthoDB" id="10457702at2759"/>
<name>G9NZQ4_HYPAI</name>
<evidence type="ECO:0000313" key="2">
    <source>
        <dbReference type="Proteomes" id="UP000005426"/>
    </source>
</evidence>